<feature type="compositionally biased region" description="Basic and acidic residues" evidence="1">
    <location>
        <begin position="141"/>
        <end position="159"/>
    </location>
</feature>
<dbReference type="OrthoDB" id="3559415at2759"/>
<name>G2YYC6_BOTF4</name>
<feature type="compositionally biased region" description="Basic and acidic residues" evidence="1">
    <location>
        <begin position="279"/>
        <end position="308"/>
    </location>
</feature>
<feature type="compositionally biased region" description="Polar residues" evidence="1">
    <location>
        <begin position="168"/>
        <end position="188"/>
    </location>
</feature>
<organism evidence="2 3">
    <name type="scientific">Botryotinia fuckeliana (strain T4)</name>
    <name type="common">Noble rot fungus</name>
    <name type="synonym">Botrytis cinerea</name>
    <dbReference type="NCBI Taxonomy" id="999810"/>
    <lineage>
        <taxon>Eukaryota</taxon>
        <taxon>Fungi</taxon>
        <taxon>Dikarya</taxon>
        <taxon>Ascomycota</taxon>
        <taxon>Pezizomycotina</taxon>
        <taxon>Leotiomycetes</taxon>
        <taxon>Helotiales</taxon>
        <taxon>Sclerotiniaceae</taxon>
        <taxon>Botrytis</taxon>
    </lineage>
</organism>
<dbReference type="AlphaFoldDB" id="G2YYC6"/>
<sequence length="308" mass="35141">MLDFFGGRRHKAAESPAITPVHSSSSRPRQERRHSNYVESKSSHRPSSSPRSNTWHPSKTRESSPKPQKLKRRNGISNWFFNKPKRVDNEDDEIWCRGVENTDMLGEKGDSSSRGDASRQQAYVNALNPVPASISSQPKAGKVEPRGPTRDSRPTDKQRIPSKRSRSEASLTPRTTPSSVATFTNTKPRYTKLSPDSFKNPRSASSVPRQKKAENSGDMSDPEKYWRGRDFRDTRRDLERNMKVQPSDDSVNLSSSDRRDGKRKASRRRDDSCYESDDGQSRNERSDENKKPSRHRNNPDKGSSRNKR</sequence>
<protein>
    <submittedName>
        <fullName evidence="2">Uncharacterized protein</fullName>
    </submittedName>
</protein>
<dbReference type="HOGENOM" id="CLU_903131_0_0_1"/>
<dbReference type="InParanoid" id="G2YYC6"/>
<gene>
    <name evidence="2" type="ORF">BofuT4_P144320.1</name>
</gene>
<feature type="compositionally biased region" description="Basic and acidic residues" evidence="1">
    <location>
        <begin position="105"/>
        <end position="117"/>
    </location>
</feature>
<accession>G2YYC6</accession>
<evidence type="ECO:0000313" key="2">
    <source>
        <dbReference type="EMBL" id="CCD56624.1"/>
    </source>
</evidence>
<dbReference type="Proteomes" id="UP000008177">
    <property type="component" value="Unplaced contigs"/>
</dbReference>
<reference evidence="3" key="1">
    <citation type="journal article" date="2011" name="PLoS Genet.">
        <title>Genomic analysis of the necrotrophic fungal pathogens Sclerotinia sclerotiorum and Botrytis cinerea.</title>
        <authorList>
            <person name="Amselem J."/>
            <person name="Cuomo C.A."/>
            <person name="van Kan J.A."/>
            <person name="Viaud M."/>
            <person name="Benito E.P."/>
            <person name="Couloux A."/>
            <person name="Coutinho P.M."/>
            <person name="de Vries R.P."/>
            <person name="Dyer P.S."/>
            <person name="Fillinger S."/>
            <person name="Fournier E."/>
            <person name="Gout L."/>
            <person name="Hahn M."/>
            <person name="Kohn L."/>
            <person name="Lapalu N."/>
            <person name="Plummer K.M."/>
            <person name="Pradier J.M."/>
            <person name="Quevillon E."/>
            <person name="Sharon A."/>
            <person name="Simon A."/>
            <person name="ten Have A."/>
            <person name="Tudzynski B."/>
            <person name="Tudzynski P."/>
            <person name="Wincker P."/>
            <person name="Andrew M."/>
            <person name="Anthouard V."/>
            <person name="Beever R.E."/>
            <person name="Beffa R."/>
            <person name="Benoit I."/>
            <person name="Bouzid O."/>
            <person name="Brault B."/>
            <person name="Chen Z."/>
            <person name="Choquer M."/>
            <person name="Collemare J."/>
            <person name="Cotton P."/>
            <person name="Danchin E.G."/>
            <person name="Da Silva C."/>
            <person name="Gautier A."/>
            <person name="Giraud C."/>
            <person name="Giraud T."/>
            <person name="Gonzalez C."/>
            <person name="Grossetete S."/>
            <person name="Guldener U."/>
            <person name="Henrissat B."/>
            <person name="Howlett B.J."/>
            <person name="Kodira C."/>
            <person name="Kretschmer M."/>
            <person name="Lappartient A."/>
            <person name="Leroch M."/>
            <person name="Levis C."/>
            <person name="Mauceli E."/>
            <person name="Neuveglise C."/>
            <person name="Oeser B."/>
            <person name="Pearson M."/>
            <person name="Poulain J."/>
            <person name="Poussereau N."/>
            <person name="Quesneville H."/>
            <person name="Rascle C."/>
            <person name="Schumacher J."/>
            <person name="Segurens B."/>
            <person name="Sexton A."/>
            <person name="Silva E."/>
            <person name="Sirven C."/>
            <person name="Soanes D.M."/>
            <person name="Talbot N.J."/>
            <person name="Templeton M."/>
            <person name="Yandava C."/>
            <person name="Yarden O."/>
            <person name="Zeng Q."/>
            <person name="Rollins J.A."/>
            <person name="Lebrun M.H."/>
            <person name="Dickman M."/>
        </authorList>
    </citation>
    <scope>NUCLEOTIDE SEQUENCE [LARGE SCALE GENOMIC DNA]</scope>
    <source>
        <strain evidence="3">T4</strain>
    </source>
</reference>
<evidence type="ECO:0000256" key="1">
    <source>
        <dbReference type="SAM" id="MobiDB-lite"/>
    </source>
</evidence>
<proteinExistence type="predicted"/>
<dbReference type="EMBL" id="FQ790361">
    <property type="protein sequence ID" value="CCD56624.1"/>
    <property type="molecule type" value="Genomic_DNA"/>
</dbReference>
<feature type="region of interest" description="Disordered" evidence="1">
    <location>
        <begin position="1"/>
        <end position="83"/>
    </location>
</feature>
<feature type="compositionally biased region" description="Basic and acidic residues" evidence="1">
    <location>
        <begin position="211"/>
        <end position="242"/>
    </location>
</feature>
<feature type="region of interest" description="Disordered" evidence="1">
    <location>
        <begin position="101"/>
        <end position="308"/>
    </location>
</feature>
<evidence type="ECO:0000313" key="3">
    <source>
        <dbReference type="Proteomes" id="UP000008177"/>
    </source>
</evidence>